<protein>
    <submittedName>
        <fullName evidence="2">IS1595 family transposase ISSpgl1</fullName>
    </submittedName>
</protein>
<keyword evidence="3" id="KW-1185">Reference proteome</keyword>
<dbReference type="EMBL" id="CALBWS010000015">
    <property type="protein sequence ID" value="CAH2715348.1"/>
    <property type="molecule type" value="Genomic_DNA"/>
</dbReference>
<comment type="caution">
    <text evidence="2">The sequence shown here is derived from an EMBL/GenBank/DDBJ whole genome shotgun (WGS) entry which is preliminary data.</text>
</comment>
<name>A0ABM9ET43_9BACI</name>
<dbReference type="PANTHER" id="PTHR43792">
    <property type="entry name" value="GNAT FAMILY, PUTATIVE (AFU_ORTHOLOGUE AFUA_3G00765)-RELATED-RELATED"/>
    <property type="match status" value="1"/>
</dbReference>
<dbReference type="InterPro" id="IPR051531">
    <property type="entry name" value="N-acetyltransferase"/>
</dbReference>
<organism evidence="2 3">
    <name type="scientific">Neobacillus rhizosphaerae</name>
    <dbReference type="NCBI Taxonomy" id="2880965"/>
    <lineage>
        <taxon>Bacteria</taxon>
        <taxon>Bacillati</taxon>
        <taxon>Bacillota</taxon>
        <taxon>Bacilli</taxon>
        <taxon>Bacillales</taxon>
        <taxon>Bacillaceae</taxon>
        <taxon>Neobacillus</taxon>
    </lineage>
</organism>
<dbReference type="InterPro" id="IPR016181">
    <property type="entry name" value="Acyl_CoA_acyltransferase"/>
</dbReference>
<dbReference type="CDD" id="cd04301">
    <property type="entry name" value="NAT_SF"/>
    <property type="match status" value="1"/>
</dbReference>
<reference evidence="2" key="1">
    <citation type="submission" date="2022-04" db="EMBL/GenBank/DDBJ databases">
        <authorList>
            <person name="Criscuolo A."/>
        </authorList>
    </citation>
    <scope>NUCLEOTIDE SEQUENCE</scope>
    <source>
        <strain evidence="2">CIP111895</strain>
    </source>
</reference>
<dbReference type="PANTHER" id="PTHR43792:SF9">
    <property type="entry name" value="RIBOSOMAL-PROTEIN-ALANINE ACETYLTRANSFERASE"/>
    <property type="match status" value="1"/>
</dbReference>
<dbReference type="SUPFAM" id="SSF55729">
    <property type="entry name" value="Acyl-CoA N-acyltransferases (Nat)"/>
    <property type="match status" value="1"/>
</dbReference>
<dbReference type="Proteomes" id="UP000838308">
    <property type="component" value="Unassembled WGS sequence"/>
</dbReference>
<dbReference type="InterPro" id="IPR000182">
    <property type="entry name" value="GNAT_dom"/>
</dbReference>
<gene>
    <name evidence="2" type="ORF">BACCIP111895_02532</name>
</gene>
<proteinExistence type="predicted"/>
<dbReference type="RefSeq" id="WP_248735627.1">
    <property type="nucleotide sequence ID" value="NZ_CALBWS010000015.1"/>
</dbReference>
<evidence type="ECO:0000313" key="3">
    <source>
        <dbReference type="Proteomes" id="UP000838308"/>
    </source>
</evidence>
<evidence type="ECO:0000313" key="2">
    <source>
        <dbReference type="EMBL" id="CAH2715348.1"/>
    </source>
</evidence>
<dbReference type="Gene3D" id="3.40.630.30">
    <property type="match status" value="1"/>
</dbReference>
<dbReference type="Pfam" id="PF13302">
    <property type="entry name" value="Acetyltransf_3"/>
    <property type="match status" value="1"/>
</dbReference>
<evidence type="ECO:0000259" key="1">
    <source>
        <dbReference type="PROSITE" id="PS51186"/>
    </source>
</evidence>
<sequence length="176" mass="20366">MFPLLETERLILRELVEDDAQDILNCFSNAEVLRYYGQKSLTSLDQVKQIIRNFSANYDEKRGIKWGIEQKETCSIIGTIGFQDWSLEHKRAEISYALFPEKWGNGYAKEAVNKVISYGFEELGLERIGAVVFVENNASNNLLTKLGFIKEGTLRKYMYQNDIPYDTNIYSLLKKN</sequence>
<accession>A0ABM9ET43</accession>
<feature type="domain" description="N-acetyltransferase" evidence="1">
    <location>
        <begin position="10"/>
        <end position="170"/>
    </location>
</feature>
<dbReference type="PROSITE" id="PS51186">
    <property type="entry name" value="GNAT"/>
    <property type="match status" value="1"/>
</dbReference>